<protein>
    <submittedName>
        <fullName evidence="1">HtrL/YibB family protein</fullName>
    </submittedName>
</protein>
<dbReference type="EMBL" id="CP022347">
    <property type="protein sequence ID" value="ASQ30953.1"/>
    <property type="molecule type" value="Genomic_DNA"/>
</dbReference>
<accession>A0A222MY84</accession>
<keyword evidence="2" id="KW-1185">Reference proteome</keyword>
<dbReference type="NCBIfam" id="TIGR02192">
    <property type="entry name" value="HtrL_YibB"/>
    <property type="match status" value="1"/>
</dbReference>
<dbReference type="AlphaFoldDB" id="A0A222MY84"/>
<proteinExistence type="predicted"/>
<dbReference type="KEGG" id="cavi:CAV_1329"/>
<dbReference type="RefSeq" id="WP_245807398.1">
    <property type="nucleotide sequence ID" value="NZ_CP022347.1"/>
</dbReference>
<sequence length="313" mass="37642">MTIVTAFYDIKREELDDFKRDNEKYFEYFSFWAGLKHKLIVYTSAEFKEKILNIRAKFGLENETVVITKELESFDEEGLSLMKTTFENYDQSLNRAYPDNIECKSYLYCYIMYIKPFCVCDAIKRGLCDEEIIWLDFGFNHGSDYFTNSSQFNFKLESKDSLNKEKINFFSVKDKEETSVANVYFSMQTYIMGGLLYAKKEHWDIFKEDMKEALRAFVSFNIVDDDQVMFLWILRKYPQRYSVHKTKFWFDSLLYFVPDDIAKTLSIRGVQKYKLIKAKMKEDLKKRAYLSFFKAFFSYLYFKFINKKEEKLC</sequence>
<dbReference type="InterPro" id="IPR011735">
    <property type="entry name" value="WlaTC/HtrL_glycosyltransf"/>
</dbReference>
<organism evidence="1 2">
    <name type="scientific">Campylobacter avium LMG 24591</name>
    <dbReference type="NCBI Taxonomy" id="522484"/>
    <lineage>
        <taxon>Bacteria</taxon>
        <taxon>Pseudomonadati</taxon>
        <taxon>Campylobacterota</taxon>
        <taxon>Epsilonproteobacteria</taxon>
        <taxon>Campylobacterales</taxon>
        <taxon>Campylobacteraceae</taxon>
        <taxon>Campylobacter</taxon>
    </lineage>
</organism>
<name>A0A222MY84_9BACT</name>
<evidence type="ECO:0000313" key="1">
    <source>
        <dbReference type="EMBL" id="ASQ30953.1"/>
    </source>
</evidence>
<reference evidence="1 2" key="1">
    <citation type="submission" date="2017-07" db="EMBL/GenBank/DDBJ databases">
        <title>Analysis of two Campylobacter avium genomes and identification of a novel hippuricase gene.</title>
        <authorList>
            <person name="Miller W.G."/>
            <person name="Chapman M.H."/>
            <person name="Yee E."/>
            <person name="Revez J."/>
            <person name="Bono J.L."/>
            <person name="Rossi M."/>
        </authorList>
    </citation>
    <scope>NUCLEOTIDE SEQUENCE [LARGE SCALE GENOMIC DNA]</scope>
    <source>
        <strain evidence="1 2">LMG 24591</strain>
    </source>
</reference>
<dbReference type="Proteomes" id="UP000201169">
    <property type="component" value="Chromosome"/>
</dbReference>
<dbReference type="Pfam" id="PF09612">
    <property type="entry name" value="HtrL_YibB"/>
    <property type="match status" value="1"/>
</dbReference>
<evidence type="ECO:0000313" key="2">
    <source>
        <dbReference type="Proteomes" id="UP000201169"/>
    </source>
</evidence>
<gene>
    <name evidence="1" type="ORF">CAV_1329</name>
</gene>